<keyword evidence="4" id="KW-0677">Repeat</keyword>
<sequence length="405" mass="46578">MKFYTPEISWHERDPIYTCDFHPVVKNKFATAGVTGEIRLWEVLEQQIKPTESTEPKKKLNPHGIEISFIANLKRHTKSVNIVRWNSEGNLLASAGDEQVIFIWNENDIKNQKTLDNEEYENKENWYAFKTFRGHLEDILDLAWSRDSTTLISGSIDNSVIVWNVNTGNKIAILKEPKGFVQGVVFDPLGATYGVLSTDRCLRIYSNTSNKCIHNISKLQLPKDNSDLTVNTRLFHDDTMKSFFRRMKFSSDGNFLFTPSGCLEIEEKCINTSYIFTRNCYSRPVLYIPHDKPSVAVSVCPIKFELIKKNDSEENKPDVFNLPYRYVFAIATEDSVFLYDTQRLTPFAYTTGIHYSNLSDLSWSNDAKYLMVSSIDGFSTFLIFKQDELGKPYEEISQDTMVSKA</sequence>
<comment type="similarity">
    <text evidence="2">Belongs to the WD repeat HIR1 family.</text>
</comment>
<evidence type="ECO:0000256" key="1">
    <source>
        <dbReference type="ARBA" id="ARBA00004123"/>
    </source>
</evidence>
<dbReference type="InterPro" id="IPR015943">
    <property type="entry name" value="WD40/YVTN_repeat-like_dom_sf"/>
</dbReference>
<dbReference type="OrthoDB" id="71227at2759"/>
<dbReference type="PROSITE" id="PS00678">
    <property type="entry name" value="WD_REPEATS_1"/>
    <property type="match status" value="1"/>
</dbReference>
<dbReference type="GO" id="GO:0033186">
    <property type="term" value="C:CAF-1 complex"/>
    <property type="evidence" value="ECO:0007669"/>
    <property type="project" value="TreeGrafter"/>
</dbReference>
<organism evidence="11 12">
    <name type="scientific">Brachionus calyciflorus</name>
    <dbReference type="NCBI Taxonomy" id="104777"/>
    <lineage>
        <taxon>Eukaryota</taxon>
        <taxon>Metazoa</taxon>
        <taxon>Spiralia</taxon>
        <taxon>Gnathifera</taxon>
        <taxon>Rotifera</taxon>
        <taxon>Eurotatoria</taxon>
        <taxon>Monogononta</taxon>
        <taxon>Pseudotrocha</taxon>
        <taxon>Ploima</taxon>
        <taxon>Brachionidae</taxon>
        <taxon>Brachionus</taxon>
    </lineage>
</organism>
<name>A0A814EZN1_9BILA</name>
<evidence type="ECO:0000256" key="2">
    <source>
        <dbReference type="ARBA" id="ARBA00007306"/>
    </source>
</evidence>
<evidence type="ECO:0000256" key="6">
    <source>
        <dbReference type="ARBA" id="ARBA00022853"/>
    </source>
</evidence>
<dbReference type="InterPro" id="IPR055410">
    <property type="entry name" value="Beta-prop_CAF1B_HIR1"/>
</dbReference>
<dbReference type="Pfam" id="PF24105">
    <property type="entry name" value="Beta-prop_CAF1B_HIR1"/>
    <property type="match status" value="1"/>
</dbReference>
<evidence type="ECO:0000256" key="5">
    <source>
        <dbReference type="ARBA" id="ARBA00022763"/>
    </source>
</evidence>
<proteinExistence type="inferred from homology"/>
<evidence type="ECO:0000313" key="11">
    <source>
        <dbReference type="EMBL" id="CAF0976061.1"/>
    </source>
</evidence>
<dbReference type="InterPro" id="IPR045145">
    <property type="entry name" value="PTHR15271"/>
</dbReference>
<reference evidence="11" key="1">
    <citation type="submission" date="2021-02" db="EMBL/GenBank/DDBJ databases">
        <authorList>
            <person name="Nowell W R."/>
        </authorList>
    </citation>
    <scope>NUCLEOTIDE SEQUENCE</scope>
    <source>
        <strain evidence="11">Ploen Becks lab</strain>
    </source>
</reference>
<evidence type="ECO:0000256" key="7">
    <source>
        <dbReference type="ARBA" id="ARBA00023204"/>
    </source>
</evidence>
<dbReference type="EMBL" id="CAJNOC010003285">
    <property type="protein sequence ID" value="CAF0976061.1"/>
    <property type="molecule type" value="Genomic_DNA"/>
</dbReference>
<keyword evidence="7" id="KW-0234">DNA repair</keyword>
<keyword evidence="8" id="KW-0539">Nucleus</keyword>
<accession>A0A814EZN1</accession>
<protein>
    <recommendedName>
        <fullName evidence="10">CAF1B/HIR1 beta-propeller domain-containing protein</fullName>
    </recommendedName>
</protein>
<keyword evidence="12" id="KW-1185">Reference proteome</keyword>
<dbReference type="AlphaFoldDB" id="A0A814EZN1"/>
<feature type="domain" description="CAF1B/HIR1 beta-propeller" evidence="10">
    <location>
        <begin position="1"/>
        <end position="389"/>
    </location>
</feature>
<evidence type="ECO:0000259" key="10">
    <source>
        <dbReference type="Pfam" id="PF24105"/>
    </source>
</evidence>
<dbReference type="PROSITE" id="PS50294">
    <property type="entry name" value="WD_REPEATS_REGION"/>
    <property type="match status" value="2"/>
</dbReference>
<keyword evidence="5" id="KW-0227">DNA damage</keyword>
<dbReference type="InterPro" id="IPR001680">
    <property type="entry name" value="WD40_rpt"/>
</dbReference>
<keyword evidence="3 9" id="KW-0853">WD repeat</keyword>
<dbReference type="PANTHER" id="PTHR15271:SF4">
    <property type="entry name" value="CHROMATIN ASSEMBLY FACTOR 1 SUBUNIT B"/>
    <property type="match status" value="1"/>
</dbReference>
<evidence type="ECO:0000256" key="9">
    <source>
        <dbReference type="PROSITE-ProRule" id="PRU00221"/>
    </source>
</evidence>
<dbReference type="SUPFAM" id="SSF50978">
    <property type="entry name" value="WD40 repeat-like"/>
    <property type="match status" value="1"/>
</dbReference>
<evidence type="ECO:0000256" key="3">
    <source>
        <dbReference type="ARBA" id="ARBA00022574"/>
    </source>
</evidence>
<dbReference type="PANTHER" id="PTHR15271">
    <property type="entry name" value="CHROMATIN ASSEMBLY FACTOR 1 SUBUNIT B"/>
    <property type="match status" value="1"/>
</dbReference>
<evidence type="ECO:0000313" key="12">
    <source>
        <dbReference type="Proteomes" id="UP000663879"/>
    </source>
</evidence>
<dbReference type="SMART" id="SM00320">
    <property type="entry name" value="WD40"/>
    <property type="match status" value="5"/>
</dbReference>
<dbReference type="GO" id="GO:0006335">
    <property type="term" value="P:DNA replication-dependent chromatin assembly"/>
    <property type="evidence" value="ECO:0007669"/>
    <property type="project" value="InterPro"/>
</dbReference>
<dbReference type="InterPro" id="IPR019775">
    <property type="entry name" value="WD40_repeat_CS"/>
</dbReference>
<evidence type="ECO:0000256" key="8">
    <source>
        <dbReference type="ARBA" id="ARBA00023242"/>
    </source>
</evidence>
<comment type="subcellular location">
    <subcellularLocation>
        <location evidence="1">Nucleus</location>
    </subcellularLocation>
</comment>
<dbReference type="Gene3D" id="2.130.10.10">
    <property type="entry name" value="YVTN repeat-like/Quinoprotein amine dehydrogenase"/>
    <property type="match status" value="2"/>
</dbReference>
<dbReference type="InterPro" id="IPR036322">
    <property type="entry name" value="WD40_repeat_dom_sf"/>
</dbReference>
<dbReference type="Proteomes" id="UP000663879">
    <property type="component" value="Unassembled WGS sequence"/>
</dbReference>
<gene>
    <name evidence="11" type="ORF">OXX778_LOCUS15172</name>
</gene>
<comment type="caution">
    <text evidence="11">The sequence shown here is derived from an EMBL/GenBank/DDBJ whole genome shotgun (WGS) entry which is preliminary data.</text>
</comment>
<dbReference type="GO" id="GO:0005634">
    <property type="term" value="C:nucleus"/>
    <property type="evidence" value="ECO:0007669"/>
    <property type="project" value="UniProtKB-SubCell"/>
</dbReference>
<feature type="repeat" description="WD" evidence="9">
    <location>
        <begin position="132"/>
        <end position="173"/>
    </location>
</feature>
<evidence type="ECO:0000256" key="4">
    <source>
        <dbReference type="ARBA" id="ARBA00022737"/>
    </source>
</evidence>
<feature type="repeat" description="WD" evidence="9">
    <location>
        <begin position="73"/>
        <end position="114"/>
    </location>
</feature>
<dbReference type="GO" id="GO:0006281">
    <property type="term" value="P:DNA repair"/>
    <property type="evidence" value="ECO:0007669"/>
    <property type="project" value="UniProtKB-KW"/>
</dbReference>
<dbReference type="PROSITE" id="PS50082">
    <property type="entry name" value="WD_REPEATS_2"/>
    <property type="match status" value="2"/>
</dbReference>
<keyword evidence="6" id="KW-0156">Chromatin regulator</keyword>
<dbReference type="GO" id="GO:0006334">
    <property type="term" value="P:nucleosome assembly"/>
    <property type="evidence" value="ECO:0007669"/>
    <property type="project" value="TreeGrafter"/>
</dbReference>